<dbReference type="Gene3D" id="2.40.128.10">
    <property type="match status" value="1"/>
</dbReference>
<keyword evidence="4" id="KW-0812">Transmembrane</keyword>
<evidence type="ECO:0000313" key="8">
    <source>
        <dbReference type="EMBL" id="QFJ54499.1"/>
    </source>
</evidence>
<keyword evidence="4" id="KW-1133">Transmembrane helix</keyword>
<keyword evidence="2" id="KW-0326">Glycosidase</keyword>
<feature type="compositionally biased region" description="Basic and acidic residues" evidence="3">
    <location>
        <begin position="1220"/>
        <end position="1238"/>
    </location>
</feature>
<feature type="domain" description="Extracellular endo-alpha-(1-&gt;5)-L-arabinanase C-terminal" evidence="6">
    <location>
        <begin position="433"/>
        <end position="537"/>
    </location>
</feature>
<feature type="signal peptide" evidence="5">
    <location>
        <begin position="1"/>
        <end position="24"/>
    </location>
</feature>
<dbReference type="InterPro" id="IPR023296">
    <property type="entry name" value="Glyco_hydro_beta-prop_sf"/>
</dbReference>
<proteinExistence type="predicted"/>
<evidence type="ECO:0000259" key="7">
    <source>
        <dbReference type="Pfam" id="PF20578"/>
    </source>
</evidence>
<dbReference type="KEGG" id="pxv:FXF36_06310"/>
<protein>
    <submittedName>
        <fullName evidence="8">Beta-xylosidase</fullName>
    </submittedName>
</protein>
<feature type="compositionally biased region" description="Acidic residues" evidence="3">
    <location>
        <begin position="859"/>
        <end position="873"/>
    </location>
</feature>
<feature type="compositionally biased region" description="Acidic residues" evidence="3">
    <location>
        <begin position="1209"/>
        <end position="1219"/>
    </location>
</feature>
<keyword evidence="4" id="KW-0472">Membrane</keyword>
<dbReference type="SUPFAM" id="SSF75005">
    <property type="entry name" value="Arabinanase/levansucrase/invertase"/>
    <property type="match status" value="1"/>
</dbReference>
<feature type="region of interest" description="Disordered" evidence="3">
    <location>
        <begin position="858"/>
        <end position="877"/>
    </location>
</feature>
<dbReference type="Pfam" id="PF20578">
    <property type="entry name" value="aBig_2"/>
    <property type="match status" value="1"/>
</dbReference>
<feature type="compositionally biased region" description="Basic and acidic residues" evidence="3">
    <location>
        <begin position="1108"/>
        <end position="1135"/>
    </location>
</feature>
<feature type="region of interest" description="Disordered" evidence="3">
    <location>
        <begin position="1071"/>
        <end position="1252"/>
    </location>
</feature>
<evidence type="ECO:0000256" key="2">
    <source>
        <dbReference type="ARBA" id="ARBA00023295"/>
    </source>
</evidence>
<name>A0A5P6VS17_PSEXY</name>
<evidence type="ECO:0000313" key="9">
    <source>
        <dbReference type="Proteomes" id="UP000327030"/>
    </source>
</evidence>
<evidence type="ECO:0000256" key="1">
    <source>
        <dbReference type="ARBA" id="ARBA00022801"/>
    </source>
</evidence>
<evidence type="ECO:0000259" key="6">
    <source>
        <dbReference type="Pfam" id="PF16369"/>
    </source>
</evidence>
<keyword evidence="1" id="KW-0378">Hydrolase</keyword>
<dbReference type="SUPFAM" id="SSF49899">
    <property type="entry name" value="Concanavalin A-like lectins/glucanases"/>
    <property type="match status" value="1"/>
</dbReference>
<sequence>MKKFKRVMALALSAAMATSGVQLAGLGDLEAKAATNISRVSVHDPSIFEDNGKFYVFGSHIATASSEDLVNWTQVSTDYQSVDSNTIYGNVKENLKESFKWAGYDDGDCAGGNYAVWAPDVIYNPSYVWEDGTKGAYMLYYSASSTWRRSCIGYMVSKRVDGDYQYGGTVVYSGFTNTGKVNYDGNSKRDTTWTKDYLPFNKLIADGKIDGDASTWKCFNKDGSWNNNYAPNAIDPTLFFDTSGEHLYMVYGSWSGGLFILEIDKETGEAIYPGKDGIEETSGNYVDRYFGVHIAGGNHQSGEGPYIEYDKNTGYYYMYETYGGLTTTGGYNMRLFRSKNVYGPYVDPAGNEAGGSGVDCYKYGAKLIGNYQFYGQPGYRAAGHNSALITEDGKYYNIFHQRFLDPSVGEYHEVRVRQQFLNEDDWLVTAVYENRNEQIQKYSKDDVVGTYEYINHGNSATDGSMLKTENIVLEENGTISGDESGTWTMADAADYTYVTLNIGGAAYKGVFFEQTNDNDAKTMTFTAIGNNNMSVWGSKYEVSDELLVGKVAEQLESLVPSATRESFSLPTSLSGTEISWETDNAGVVTSTGKVFTPGEDTKVTLTATITYGSVTVKKEYTVLVYNGPRIIVGYDFDKVSGSTVSTTSASQISKSAELMGTASVIEDETRGEVLKIENAAGNKQVNYLSLPGDIFKDVDESGYTVSMWVNIGESTWEHSALFEADWVADGATTGTYPMTRIGANLIGRINANNYSDAVPGLNYKSLTGKWQHVTYTVDPNGIKVYLDGNQIVYDKKDISTCFSGRDAAIQNVNHVMVGAGDIWTDEDCRDALFDDIRIYDTALTASEVKSVYDGTFIEKEDDPEEPEPEIEPEPEQKVKPIGEEEPYVEGMTKLYVQLDNAKFYEAANIYATTEDGQEIFGEKPGKEMVHIGNGWYSVNVPEEILNTEENKEEIEAVEAEEKTEVVNTEADVAVDTEDVTEENPAEEAVEAEVTDITDEDVEEKTDESILDTVSDVLETIVDTITDVFAPMEVKAADYKLFADDIKVSINNGADYSIDDARALFTAVRPSAEQLKQGEADEPIPEPEPTDEPKEEPTPAPTPVPTPAVDDKPVIDEPTQKEEPAQESKPQTEKKTNTSQPSSSGSSSSSQQSSQSSQTTQVTQATTADTTAIAETPVPQGTELKTASTTKKSTGTKTKKSTATKSEESEKTEEAEDVIEAETKDLETEKVTTEEPKEEVVEETTPQEDSVEIPDEEVAEAGNQEISNGNGVMIFVIMVAIAAAAAAGVFFVRKRD</sequence>
<dbReference type="Gene3D" id="2.115.10.20">
    <property type="entry name" value="Glycosyl hydrolase domain, family 43"/>
    <property type="match status" value="1"/>
</dbReference>
<dbReference type="Proteomes" id="UP000327030">
    <property type="component" value="Chromosome 1"/>
</dbReference>
<keyword evidence="5" id="KW-0732">Signal</keyword>
<dbReference type="RefSeq" id="WP_151622989.1">
    <property type="nucleotide sequence ID" value="NZ_CP043028.1"/>
</dbReference>
<feature type="compositionally biased region" description="Acidic residues" evidence="3">
    <location>
        <begin position="1079"/>
        <end position="1089"/>
    </location>
</feature>
<feature type="chain" id="PRO_5038996809" evidence="5">
    <location>
        <begin position="25"/>
        <end position="1295"/>
    </location>
</feature>
<feature type="compositionally biased region" description="Low complexity" evidence="3">
    <location>
        <begin position="1136"/>
        <end position="1195"/>
    </location>
</feature>
<dbReference type="Pfam" id="PF13385">
    <property type="entry name" value="Laminin_G_3"/>
    <property type="match status" value="1"/>
</dbReference>
<feature type="compositionally biased region" description="Acidic residues" evidence="3">
    <location>
        <begin position="1239"/>
        <end position="1252"/>
    </location>
</feature>
<feature type="domain" description="Atrophied bacterial Ig" evidence="7">
    <location>
        <begin position="563"/>
        <end position="625"/>
    </location>
</feature>
<gene>
    <name evidence="8" type="primary">xsa43C</name>
    <name evidence="8" type="ORF">FXF36_06310</name>
</gene>
<dbReference type="GO" id="GO:0016798">
    <property type="term" value="F:hydrolase activity, acting on glycosyl bonds"/>
    <property type="evidence" value="ECO:0007669"/>
    <property type="project" value="UniProtKB-KW"/>
</dbReference>
<dbReference type="OrthoDB" id="9801455at2"/>
<reference evidence="9" key="1">
    <citation type="submission" date="2019-08" db="EMBL/GenBank/DDBJ databases">
        <title>Complete Genome Sequence of the Polysaccharide-Degrading Rumen Bacterium Pseudobutyrivibrio xylanivorans MA3014.</title>
        <authorList>
            <person name="Palevich N."/>
            <person name="Maclean P.H."/>
            <person name="Kelly W.J."/>
            <person name="Leahy S.C."/>
            <person name="Rakonjac J."/>
            <person name="Attwood G.T."/>
        </authorList>
    </citation>
    <scope>NUCLEOTIDE SEQUENCE [LARGE SCALE GENOMIC DNA]</scope>
    <source>
        <strain evidence="9">MA3014</strain>
    </source>
</reference>
<evidence type="ECO:0000256" key="3">
    <source>
        <dbReference type="SAM" id="MobiDB-lite"/>
    </source>
</evidence>
<dbReference type="InterPro" id="IPR046780">
    <property type="entry name" value="aBig_2"/>
</dbReference>
<evidence type="ECO:0000256" key="5">
    <source>
        <dbReference type="SAM" id="SignalP"/>
    </source>
</evidence>
<dbReference type="Gene3D" id="2.60.120.200">
    <property type="match status" value="1"/>
</dbReference>
<accession>A0A5P6VS17</accession>
<dbReference type="EMBL" id="CP043028">
    <property type="protein sequence ID" value="QFJ54499.1"/>
    <property type="molecule type" value="Genomic_DNA"/>
</dbReference>
<evidence type="ECO:0000256" key="4">
    <source>
        <dbReference type="SAM" id="Phobius"/>
    </source>
</evidence>
<feature type="transmembrane region" description="Helical" evidence="4">
    <location>
        <begin position="1271"/>
        <end position="1291"/>
    </location>
</feature>
<dbReference type="InterPro" id="IPR013320">
    <property type="entry name" value="ConA-like_dom_sf"/>
</dbReference>
<dbReference type="Pfam" id="PF16369">
    <property type="entry name" value="GH43_C"/>
    <property type="match status" value="1"/>
</dbReference>
<organism evidence="8 9">
    <name type="scientific">Pseudobutyrivibrio xylanivorans</name>
    <dbReference type="NCBI Taxonomy" id="185007"/>
    <lineage>
        <taxon>Bacteria</taxon>
        <taxon>Bacillati</taxon>
        <taxon>Bacillota</taxon>
        <taxon>Clostridia</taxon>
        <taxon>Lachnospirales</taxon>
        <taxon>Lachnospiraceae</taxon>
        <taxon>Pseudobutyrivibrio</taxon>
    </lineage>
</organism>
<dbReference type="InterPro" id="IPR032291">
    <property type="entry name" value="Abn2_C"/>
</dbReference>